<evidence type="ECO:0000256" key="1">
    <source>
        <dbReference type="SAM" id="Coils"/>
    </source>
</evidence>
<organism evidence="3 4">
    <name type="scientific">Methylobacterium isbiliense</name>
    <dbReference type="NCBI Taxonomy" id="315478"/>
    <lineage>
        <taxon>Bacteria</taxon>
        <taxon>Pseudomonadati</taxon>
        <taxon>Pseudomonadota</taxon>
        <taxon>Alphaproteobacteria</taxon>
        <taxon>Hyphomicrobiales</taxon>
        <taxon>Methylobacteriaceae</taxon>
        <taxon>Methylobacterium</taxon>
    </lineage>
</organism>
<feature type="region of interest" description="Disordered" evidence="2">
    <location>
        <begin position="357"/>
        <end position="384"/>
    </location>
</feature>
<feature type="coiled-coil region" evidence="1">
    <location>
        <begin position="66"/>
        <end position="127"/>
    </location>
</feature>
<accession>A0ABQ4SEG8</accession>
<evidence type="ECO:0000313" key="4">
    <source>
        <dbReference type="Proteomes" id="UP001055153"/>
    </source>
</evidence>
<protein>
    <recommendedName>
        <fullName evidence="5">Bacteriophage tail tape measure C-terminal domain-containing protein</fullName>
    </recommendedName>
</protein>
<reference evidence="3" key="2">
    <citation type="submission" date="2021-08" db="EMBL/GenBank/DDBJ databases">
        <authorList>
            <person name="Tani A."/>
            <person name="Ola A."/>
            <person name="Ogura Y."/>
            <person name="Katsura K."/>
            <person name="Hayashi T."/>
        </authorList>
    </citation>
    <scope>NUCLEOTIDE SEQUENCE</scope>
    <source>
        <strain evidence="3">DSM 17168</strain>
    </source>
</reference>
<dbReference type="EMBL" id="BPQQ01000031">
    <property type="protein sequence ID" value="GJE00910.1"/>
    <property type="molecule type" value="Genomic_DNA"/>
</dbReference>
<evidence type="ECO:0000313" key="3">
    <source>
        <dbReference type="EMBL" id="GJE00910.1"/>
    </source>
</evidence>
<keyword evidence="4" id="KW-1185">Reference proteome</keyword>
<evidence type="ECO:0000256" key="2">
    <source>
        <dbReference type="SAM" id="MobiDB-lite"/>
    </source>
</evidence>
<name>A0ABQ4SEG8_9HYPH</name>
<sequence>MKRATDLAARHATDIAGNLSSAATKIDGAFTALSSGAGFATLARLPALARNAAVGFLAFEAVKFTIMETARAAAEAQERLEELVKIATRANAAGVGTTFLQSLTGQAKELHTEAGKLEAMLTRAREAATLRIGEGKEAASSAIEDRLRQNVAAGNLGADALSRYRGADDMEKRIRIILDLIEQLQREGRNLAAFDLGARMFGSDFEMQLRNGVDIIGAMKRALDGLTVGDNGRIIRPEEIARAKAINDQLEEARRIMADALRPLNEDIARWQQVQLQATADLVTTAAQLVGVFGAVYEKVRAVGDAITAIGNLSIWKTIREGFDAVGLSSTKGLELVDPEKIKAAEEAAGKPIQVRVAPRTDRSVSLPSLSPGRASRDSGTETDQLESFINSLTKANVALRAEVENYAKSNAEKAVAINLAKAEEIAKQNDVTLTEEQISKIRQASTETATYKDKLADLAQQQRQAAEAARYFGDALSNGLADAILEGKSFSEVLTNIVNQLGRSAIQALITGQGPLAGLLGMAAPASAGSTATGGLIGLIGKGLGFAEGGFVSGPGTSTSDSVPARLSNGEFVVNAKAVQRHRALLEVLNSGGSVAHFAAGGLVGPGSMPAPAVSPPAGGPTISISAPITLQAQGGTPEQNQELARMMGQQVEGAMRRVATEEILRALRPNGLLRR</sequence>
<comment type="caution">
    <text evidence="3">The sequence shown here is derived from an EMBL/GenBank/DDBJ whole genome shotgun (WGS) entry which is preliminary data.</text>
</comment>
<dbReference type="Proteomes" id="UP001055153">
    <property type="component" value="Unassembled WGS sequence"/>
</dbReference>
<reference evidence="3" key="1">
    <citation type="journal article" date="2021" name="Front. Microbiol.">
        <title>Comprehensive Comparative Genomics and Phenotyping of Methylobacterium Species.</title>
        <authorList>
            <person name="Alessa O."/>
            <person name="Ogura Y."/>
            <person name="Fujitani Y."/>
            <person name="Takami H."/>
            <person name="Hayashi T."/>
            <person name="Sahin N."/>
            <person name="Tani A."/>
        </authorList>
    </citation>
    <scope>NUCLEOTIDE SEQUENCE</scope>
    <source>
        <strain evidence="3">DSM 17168</strain>
    </source>
</reference>
<gene>
    <name evidence="3" type="ORF">GMJLKIPL_2837</name>
</gene>
<keyword evidence="1" id="KW-0175">Coiled coil</keyword>
<proteinExistence type="predicted"/>
<evidence type="ECO:0008006" key="5">
    <source>
        <dbReference type="Google" id="ProtNLM"/>
    </source>
</evidence>